<evidence type="ECO:0000313" key="4">
    <source>
        <dbReference type="EMBL" id="KAJ5552096.1"/>
    </source>
</evidence>
<dbReference type="Proteomes" id="UP001220324">
    <property type="component" value="Unassembled WGS sequence"/>
</dbReference>
<dbReference type="PANTHER" id="PTHR24161">
    <property type="entry name" value="ANK_REP_REGION DOMAIN-CONTAINING PROTEIN-RELATED"/>
    <property type="match status" value="1"/>
</dbReference>
<dbReference type="PROSITE" id="PS50297">
    <property type="entry name" value="ANK_REP_REGION"/>
    <property type="match status" value="1"/>
</dbReference>
<evidence type="ECO:0000256" key="3">
    <source>
        <dbReference type="PROSITE-ProRule" id="PRU00023"/>
    </source>
</evidence>
<reference evidence="4 5" key="1">
    <citation type="journal article" date="2023" name="IMA Fungus">
        <title>Comparative genomic study of the Penicillium genus elucidates a diverse pangenome and 15 lateral gene transfer events.</title>
        <authorList>
            <person name="Petersen C."/>
            <person name="Sorensen T."/>
            <person name="Nielsen M.R."/>
            <person name="Sondergaard T.E."/>
            <person name="Sorensen J.L."/>
            <person name="Fitzpatrick D.A."/>
            <person name="Frisvad J.C."/>
            <person name="Nielsen K.L."/>
        </authorList>
    </citation>
    <scope>NUCLEOTIDE SEQUENCE [LARGE SCALE GENOMIC DNA]</scope>
    <source>
        <strain evidence="4 5">IBT 35679</strain>
    </source>
</reference>
<dbReference type="AlphaFoldDB" id="A0AAD6D2X4"/>
<dbReference type="SUPFAM" id="SSF48403">
    <property type="entry name" value="Ankyrin repeat"/>
    <property type="match status" value="1"/>
</dbReference>
<accession>A0AAD6D2X4</accession>
<dbReference type="Pfam" id="PF12796">
    <property type="entry name" value="Ank_2"/>
    <property type="match status" value="1"/>
</dbReference>
<evidence type="ECO:0000313" key="5">
    <source>
        <dbReference type="Proteomes" id="UP001220324"/>
    </source>
</evidence>
<comment type="caution">
    <text evidence="4">The sequence shown here is derived from an EMBL/GenBank/DDBJ whole genome shotgun (WGS) entry which is preliminary data.</text>
</comment>
<dbReference type="InterPro" id="IPR002110">
    <property type="entry name" value="Ankyrin_rpt"/>
</dbReference>
<evidence type="ECO:0000256" key="1">
    <source>
        <dbReference type="ARBA" id="ARBA00022737"/>
    </source>
</evidence>
<name>A0AAD6D2X4_9EURO</name>
<feature type="repeat" description="ANK" evidence="3">
    <location>
        <begin position="490"/>
        <end position="523"/>
    </location>
</feature>
<keyword evidence="5" id="KW-1185">Reference proteome</keyword>
<dbReference type="PANTHER" id="PTHR24161:SF124">
    <property type="entry name" value="TRANSIENT RECEPTOR POTENTIAL CHANNEL PYREXIA"/>
    <property type="match status" value="1"/>
</dbReference>
<dbReference type="InterPro" id="IPR036770">
    <property type="entry name" value="Ankyrin_rpt-contain_sf"/>
</dbReference>
<gene>
    <name evidence="4" type="ORF">N7494_001474</name>
</gene>
<dbReference type="EMBL" id="JAQIZZ010000002">
    <property type="protein sequence ID" value="KAJ5552096.1"/>
    <property type="molecule type" value="Genomic_DNA"/>
</dbReference>
<proteinExistence type="predicted"/>
<protein>
    <submittedName>
        <fullName evidence="4">Uncharacterized protein</fullName>
    </submittedName>
</protein>
<keyword evidence="1" id="KW-0677">Repeat</keyword>
<dbReference type="SMART" id="SM00248">
    <property type="entry name" value="ANK"/>
    <property type="match status" value="9"/>
</dbReference>
<dbReference type="Gene3D" id="1.25.40.20">
    <property type="entry name" value="Ankyrin repeat-containing domain"/>
    <property type="match status" value="4"/>
</dbReference>
<organism evidence="4 5">
    <name type="scientific">Penicillium frequentans</name>
    <dbReference type="NCBI Taxonomy" id="3151616"/>
    <lineage>
        <taxon>Eukaryota</taxon>
        <taxon>Fungi</taxon>
        <taxon>Dikarya</taxon>
        <taxon>Ascomycota</taxon>
        <taxon>Pezizomycotina</taxon>
        <taxon>Eurotiomycetes</taxon>
        <taxon>Eurotiomycetidae</taxon>
        <taxon>Eurotiales</taxon>
        <taxon>Aspergillaceae</taxon>
        <taxon>Penicillium</taxon>
    </lineage>
</organism>
<keyword evidence="2 3" id="KW-0040">ANK repeat</keyword>
<dbReference type="PROSITE" id="PS50088">
    <property type="entry name" value="ANK_REPEAT"/>
    <property type="match status" value="1"/>
</dbReference>
<sequence>MAYSQFRQLHDEVIINHLDPYAGHEPALYDKDGAPLYEDHERSLLGAILYQNDVASLRLYNDSPHTKIFHDLNAYFLWDDHPFIAAGSCGSFDALHALLDFYVADPTLPEPLEQYLARIPISLMNLACQGADLGIVQRLLNYDPPLATLHNRQSDGETPLLSAARAMRIVEDDGHIGAVAIRRKNRDRLTRLEEMILFLLGQGCSVKDSNIYHDIASNIEGSNQPPPLAEPELAETVLSAAIAHASYQLVSRLIVKGADVYARQQCWDPSWAIEERGPTTALHIASISWNLEGMQALIDHTGERTLADMVMIVDGAGRTPLHWALCGYRDDRSMDTRGDQQEITAHMVRAVERLLDANPGLVNVRDKDGATVFHYAVASDAGLDSVIPVAQLLFRANPLPDIVNARDHTGTTALQIAVDHQARRGCTPDRQLLDLLEIFLGYGADGSVCNNKGQNLVHTLAMDFENTDPAEVVILERLLQFVHIQDTDSYGRTPLHYVARYSNRINIVRSLVRQGANVNAADNKGNTPLHEVMRVKPEKWRSITKDYEDIRSDLVARKRDQMIQVLMDAGAMMDQRNAAGKTPSQILDERTRKIEQRWQEMIARGDSI</sequence>
<evidence type="ECO:0000256" key="2">
    <source>
        <dbReference type="ARBA" id="ARBA00023043"/>
    </source>
</evidence>